<feature type="compositionally biased region" description="Basic residues" evidence="13">
    <location>
        <begin position="325"/>
        <end position="334"/>
    </location>
</feature>
<sequence length="1215" mass="135988">MGKKKGAQADDYLLLYMDEENATPTDDNNNGEEVSVKKNDKKGQKGKKEPENEPEDEPEKPSQKKKQEKANAKKDQSKKVDPVDDDDEDEDSTIKKKGNQKGNKKGQAAPITDDLEDEDEDDFKNNKKKGNQKGKKEPEKTKPAPVDDDEDEDDDKKKKGNQKANNKKKAPPARSIADDEDEDDQVNTLKPKKSNQKSKKKGPLQADDYLLLLNDEDDGASNTANNDVDDGDQDEKPTKASSKKKANQKGKKEPAPVEDDDDQEEEEEEEEEDNKKKNDKKGNQKGKKEPEKKKQEKQPAKKEPEKAEEKPTQEDEGDDEAALKRKEKKERQKARKEAEKAEAEKKKQEKANAPKKEATEKKEAKAKPMNARLLELKRIQEERRAEEERLRLEQERIEREEREAQRRLELEEKRREQERAEARKIAKELAKKQEEEAKKAAEEAKKAAMIEHLKAQGLISALVDKDAKKKSSSSKKKKKAGADKKDEKKKADKKETKKADAPSKDVPSSENQDDEEDDDWASALNEQQEKEEPAAPAPTSQNDQDDDDDDLEDWEKEIEQDLKPEPSPAVAPKEEPKKEEQPPTKSQPKQEPNPSAKQVATNDPFKDASGDQNDDDDEIDPNLRSPICCVLGHVDTGKTKILDKIRNTNVQAGEEGGITQQIGATFVPMSAIKAQTKVFNDMSKRKLQYKVPALLIIDTPGHESFTNLRTRGSSLCDIAILVVDIMHGMERQTLESLGMLKQRKTPFVVALNKIDAMYGWKSTPGAPIAVTLKNQPARTIEDYESRVKQTIMQFSEQGMNAVLYYKNKDFTNNVSLVPTSAITGEGLPDLLALMVQLTQKHMVKKITYQTKIQCTILEVKVVEGYGTTIDVVLVNGLLKEGDRIVVCGLNGPIETTIRSLLTPKPLREMRVKGEFIHHKELRAAQGIKISAQHLDGAVPGSSVLVVKQGDNIEQMKVEVMADLNDLLGRVSTQGKGVAVQSSTLGSLEALLSFLESEKIPVSSISIGPVFKKDVVKASIMLDSAPEYAVLLAFDVDVSKDAAEIADRMGVTIFTAKIIYHLFDRFKEHMAKVLKEKQNATSGEVVWPCIIRVMAEHVYHKSDPITVGVDVLDGVLKLNTPLAVVRKDGEVVDIGRVKSIEHNKVKVEEAEKGKAVSIQIDSQKIYGRHFDHTDQLLSKVSRNSIDKLKDLFGDTLKARKDLLLLIKKLKVSFQVE</sequence>
<evidence type="ECO:0000256" key="11">
    <source>
        <dbReference type="ARBA" id="ARBA00023134"/>
    </source>
</evidence>
<feature type="compositionally biased region" description="Basic and acidic residues" evidence="13">
    <location>
        <begin position="68"/>
        <end position="82"/>
    </location>
</feature>
<dbReference type="Pfam" id="PF11987">
    <property type="entry name" value="IF-2"/>
    <property type="match status" value="1"/>
</dbReference>
<feature type="compositionally biased region" description="Basic and acidic residues" evidence="13">
    <location>
        <begin position="273"/>
        <end position="313"/>
    </location>
</feature>
<proteinExistence type="inferred from homology"/>
<feature type="compositionally biased region" description="Basic and acidic residues" evidence="13">
    <location>
        <begin position="374"/>
        <end position="422"/>
    </location>
</feature>
<keyword evidence="16" id="KW-1185">Reference proteome</keyword>
<reference evidence="15 16" key="1">
    <citation type="submission" date="2024-03" db="EMBL/GenBank/DDBJ databases">
        <title>The Acrasis kona genome and developmental transcriptomes reveal deep origins of eukaryotic multicellular pathways.</title>
        <authorList>
            <person name="Sheikh S."/>
            <person name="Fu C.-J."/>
            <person name="Brown M.W."/>
            <person name="Baldauf S.L."/>
        </authorList>
    </citation>
    <scope>NUCLEOTIDE SEQUENCE [LARGE SCALE GENOMIC DNA]</scope>
    <source>
        <strain evidence="15 16">ATCC MYA-3509</strain>
    </source>
</reference>
<keyword evidence="9" id="KW-0378">Hydrolase</keyword>
<feature type="compositionally biased region" description="Acidic residues" evidence="13">
    <location>
        <begin position="511"/>
        <end position="520"/>
    </location>
</feature>
<evidence type="ECO:0000313" key="16">
    <source>
        <dbReference type="Proteomes" id="UP001431209"/>
    </source>
</evidence>
<keyword evidence="11" id="KW-0342">GTP-binding</keyword>
<dbReference type="Gene3D" id="2.40.30.10">
    <property type="entry name" value="Translation factors"/>
    <property type="match status" value="2"/>
</dbReference>
<dbReference type="FunFam" id="3.40.50.10050:FF:000002">
    <property type="entry name" value="Eukaryotic translation initiation factor 5B"/>
    <property type="match status" value="1"/>
</dbReference>
<evidence type="ECO:0000259" key="14">
    <source>
        <dbReference type="PROSITE" id="PS51722"/>
    </source>
</evidence>
<evidence type="ECO:0000313" key="15">
    <source>
        <dbReference type="EMBL" id="KAL0481547.1"/>
    </source>
</evidence>
<evidence type="ECO:0000256" key="3">
    <source>
        <dbReference type="ARBA" id="ARBA00011986"/>
    </source>
</evidence>
<dbReference type="NCBIfam" id="NF003078">
    <property type="entry name" value="PRK04004.1"/>
    <property type="match status" value="1"/>
</dbReference>
<evidence type="ECO:0000256" key="7">
    <source>
        <dbReference type="ARBA" id="ARBA00022723"/>
    </source>
</evidence>
<keyword evidence="7" id="KW-0479">Metal-binding</keyword>
<dbReference type="GO" id="GO:0003743">
    <property type="term" value="F:translation initiation factor activity"/>
    <property type="evidence" value="ECO:0007669"/>
    <property type="project" value="UniProtKB-KW"/>
</dbReference>
<evidence type="ECO:0000256" key="8">
    <source>
        <dbReference type="ARBA" id="ARBA00022741"/>
    </source>
</evidence>
<dbReference type="InterPro" id="IPR023115">
    <property type="entry name" value="TIF_IF2_dom3"/>
</dbReference>
<comment type="subcellular location">
    <subcellularLocation>
        <location evidence="1">Cytoplasm</location>
    </subcellularLocation>
</comment>
<feature type="compositionally biased region" description="Basic residues" evidence="13">
    <location>
        <begin position="190"/>
        <end position="202"/>
    </location>
</feature>
<dbReference type="AlphaFoldDB" id="A0AAW2YVP6"/>
<feature type="compositionally biased region" description="Basic and acidic residues" evidence="13">
    <location>
        <begin position="34"/>
        <end position="51"/>
    </location>
</feature>
<feature type="compositionally biased region" description="Polar residues" evidence="13">
    <location>
        <begin position="22"/>
        <end position="32"/>
    </location>
</feature>
<keyword evidence="10" id="KW-0648">Protein biosynthesis</keyword>
<feature type="compositionally biased region" description="Basic and acidic residues" evidence="13">
    <location>
        <begin position="480"/>
        <end position="503"/>
    </location>
</feature>
<keyword evidence="5" id="KW-0963">Cytoplasm</keyword>
<feature type="domain" description="Tr-type G" evidence="14">
    <location>
        <begin position="623"/>
        <end position="843"/>
    </location>
</feature>
<accession>A0AAW2YVP6</accession>
<evidence type="ECO:0000256" key="6">
    <source>
        <dbReference type="ARBA" id="ARBA00022540"/>
    </source>
</evidence>
<dbReference type="PRINTS" id="PR00315">
    <property type="entry name" value="ELONGATNFCT"/>
</dbReference>
<feature type="region of interest" description="Disordered" evidence="13">
    <location>
        <begin position="461"/>
        <end position="624"/>
    </location>
</feature>
<dbReference type="CDD" id="cd03703">
    <property type="entry name" value="aeIF5B_II"/>
    <property type="match status" value="1"/>
</dbReference>
<comment type="similarity">
    <text evidence="2">Belongs to the TRAFAC class translation factor GTPase superfamily. Classic translation factor GTPase family. IF-2 subfamily.</text>
</comment>
<feature type="compositionally biased region" description="Basic residues" evidence="13">
    <location>
        <begin position="158"/>
        <end position="171"/>
    </location>
</feature>
<dbReference type="GO" id="GO:0005739">
    <property type="term" value="C:mitochondrion"/>
    <property type="evidence" value="ECO:0007669"/>
    <property type="project" value="TreeGrafter"/>
</dbReference>
<evidence type="ECO:0000256" key="10">
    <source>
        <dbReference type="ARBA" id="ARBA00022917"/>
    </source>
</evidence>
<dbReference type="InterPro" id="IPR000795">
    <property type="entry name" value="T_Tr_GTP-bd_dom"/>
</dbReference>
<dbReference type="InterPro" id="IPR005225">
    <property type="entry name" value="Small_GTP-bd"/>
</dbReference>
<feature type="compositionally biased region" description="Basic and acidic residues" evidence="13">
    <location>
        <begin position="335"/>
        <end position="366"/>
    </location>
</feature>
<dbReference type="PROSITE" id="PS51722">
    <property type="entry name" value="G_TR_2"/>
    <property type="match status" value="1"/>
</dbReference>
<name>A0AAW2YVP6_9EUKA</name>
<feature type="region of interest" description="Disordered" evidence="13">
    <location>
        <begin position="15"/>
        <end position="422"/>
    </location>
</feature>
<feature type="compositionally biased region" description="Low complexity" evidence="13">
    <location>
        <begin position="583"/>
        <end position="592"/>
    </location>
</feature>
<dbReference type="GO" id="GO:0005525">
    <property type="term" value="F:GTP binding"/>
    <property type="evidence" value="ECO:0007669"/>
    <property type="project" value="UniProtKB-KW"/>
</dbReference>
<dbReference type="InterPro" id="IPR009000">
    <property type="entry name" value="Transl_B-barrel_sf"/>
</dbReference>
<feature type="compositionally biased region" description="Basic residues" evidence="13">
    <location>
        <begin position="470"/>
        <end position="479"/>
    </location>
</feature>
<feature type="compositionally biased region" description="Acidic residues" evidence="13">
    <location>
        <begin position="256"/>
        <end position="272"/>
    </location>
</feature>
<dbReference type="SUPFAM" id="SSF52540">
    <property type="entry name" value="P-loop containing nucleoside triphosphate hydrolases"/>
    <property type="match status" value="1"/>
</dbReference>
<dbReference type="PANTHER" id="PTHR43381:SF4">
    <property type="entry name" value="EUKARYOTIC TRANSLATION INITIATION FACTOR 5B"/>
    <property type="match status" value="1"/>
</dbReference>
<dbReference type="Gene3D" id="3.40.50.300">
    <property type="entry name" value="P-loop containing nucleotide triphosphate hydrolases"/>
    <property type="match status" value="1"/>
</dbReference>
<dbReference type="PANTHER" id="PTHR43381">
    <property type="entry name" value="TRANSLATION INITIATION FACTOR IF-2-RELATED"/>
    <property type="match status" value="1"/>
</dbReference>
<comment type="caution">
    <text evidence="15">The sequence shown here is derived from an EMBL/GenBank/DDBJ whole genome shotgun (WGS) entry which is preliminary data.</text>
</comment>
<protein>
    <recommendedName>
        <fullName evidence="4">Eukaryotic translation initiation factor 5B</fullName>
        <ecNumber evidence="3">3.6.5.3</ecNumber>
    </recommendedName>
    <alternativeName>
        <fullName evidence="12">Translation initiation factor IF-2</fullName>
    </alternativeName>
</protein>
<dbReference type="SUPFAM" id="SSF52156">
    <property type="entry name" value="Initiation factor IF2/eIF5b, domain 3"/>
    <property type="match status" value="1"/>
</dbReference>
<dbReference type="InterPro" id="IPR015760">
    <property type="entry name" value="TIF_IF2"/>
</dbReference>
<dbReference type="Proteomes" id="UP001431209">
    <property type="component" value="Unassembled WGS sequence"/>
</dbReference>
<dbReference type="GO" id="GO:0003924">
    <property type="term" value="F:GTPase activity"/>
    <property type="evidence" value="ECO:0007669"/>
    <property type="project" value="InterPro"/>
</dbReference>
<feature type="compositionally biased region" description="Basic and acidic residues" evidence="13">
    <location>
        <begin position="572"/>
        <end position="582"/>
    </location>
</feature>
<dbReference type="Pfam" id="PF14578">
    <property type="entry name" value="GTP_EFTU_D4"/>
    <property type="match status" value="1"/>
</dbReference>
<evidence type="ECO:0000256" key="1">
    <source>
        <dbReference type="ARBA" id="ARBA00004496"/>
    </source>
</evidence>
<evidence type="ECO:0000256" key="5">
    <source>
        <dbReference type="ARBA" id="ARBA00022490"/>
    </source>
</evidence>
<gene>
    <name evidence="15" type="ORF">AKO1_012312</name>
</gene>
<dbReference type="EC" id="3.6.5.3" evidence="3"/>
<dbReference type="EMBL" id="JAOPGA020000769">
    <property type="protein sequence ID" value="KAL0481547.1"/>
    <property type="molecule type" value="Genomic_DNA"/>
</dbReference>
<dbReference type="Gene3D" id="3.40.50.10050">
    <property type="entry name" value="Translation initiation factor IF- 2, domain 3"/>
    <property type="match status" value="1"/>
</dbReference>
<dbReference type="SUPFAM" id="SSF50447">
    <property type="entry name" value="Translation proteins"/>
    <property type="match status" value="1"/>
</dbReference>
<feature type="compositionally biased region" description="Acidic residues" evidence="13">
    <location>
        <begin position="113"/>
        <end position="122"/>
    </location>
</feature>
<evidence type="ECO:0000256" key="13">
    <source>
        <dbReference type="SAM" id="MobiDB-lite"/>
    </source>
</evidence>
<dbReference type="CDD" id="cd01887">
    <property type="entry name" value="IF2_eIF5B"/>
    <property type="match status" value="1"/>
</dbReference>
<dbReference type="Pfam" id="PF00009">
    <property type="entry name" value="GTP_EFTU"/>
    <property type="match status" value="1"/>
</dbReference>
<organism evidence="15 16">
    <name type="scientific">Acrasis kona</name>
    <dbReference type="NCBI Taxonomy" id="1008807"/>
    <lineage>
        <taxon>Eukaryota</taxon>
        <taxon>Discoba</taxon>
        <taxon>Heterolobosea</taxon>
        <taxon>Tetramitia</taxon>
        <taxon>Eutetramitia</taxon>
        <taxon>Acrasidae</taxon>
        <taxon>Acrasis</taxon>
    </lineage>
</organism>
<evidence type="ECO:0000256" key="12">
    <source>
        <dbReference type="ARBA" id="ARBA00032478"/>
    </source>
</evidence>
<feature type="compositionally biased region" description="Basic residues" evidence="13">
    <location>
        <begin position="95"/>
        <end position="104"/>
    </location>
</feature>
<evidence type="ECO:0000256" key="4">
    <source>
        <dbReference type="ARBA" id="ARBA00013824"/>
    </source>
</evidence>
<dbReference type="InterPro" id="IPR029459">
    <property type="entry name" value="EFTU-type"/>
</dbReference>
<evidence type="ECO:0000256" key="9">
    <source>
        <dbReference type="ARBA" id="ARBA00022801"/>
    </source>
</evidence>
<keyword evidence="6 15" id="KW-0396">Initiation factor</keyword>
<keyword evidence="8" id="KW-0547">Nucleotide-binding</keyword>
<dbReference type="NCBIfam" id="TIGR00231">
    <property type="entry name" value="small_GTP"/>
    <property type="match status" value="1"/>
</dbReference>
<dbReference type="InterPro" id="IPR027417">
    <property type="entry name" value="P-loop_NTPase"/>
</dbReference>
<dbReference type="FunFam" id="2.40.30.10:FF:000013">
    <property type="entry name" value="eukaryotic translation initiation factor 5B"/>
    <property type="match status" value="1"/>
</dbReference>
<feature type="compositionally biased region" description="Acidic residues" evidence="13">
    <location>
        <begin position="543"/>
        <end position="556"/>
    </location>
</feature>
<evidence type="ECO:0000256" key="2">
    <source>
        <dbReference type="ARBA" id="ARBA00007733"/>
    </source>
</evidence>
<dbReference type="InterPro" id="IPR036925">
    <property type="entry name" value="TIF_IF2_dom3_sf"/>
</dbReference>
<dbReference type="FunFam" id="3.40.50.300:FF:000112">
    <property type="entry name" value="Eukaryotic translation initiation factor 5B"/>
    <property type="match status" value="1"/>
</dbReference>
<dbReference type="GO" id="GO:0046872">
    <property type="term" value="F:metal ion binding"/>
    <property type="evidence" value="ECO:0007669"/>
    <property type="project" value="UniProtKB-KW"/>
</dbReference>